<keyword evidence="6 12" id="KW-1133">Transmembrane helix</keyword>
<reference evidence="13 14" key="1">
    <citation type="submission" date="2019-09" db="EMBL/GenBank/DDBJ databases">
        <authorList>
            <person name="Ou C."/>
        </authorList>
    </citation>
    <scope>NUCLEOTIDE SEQUENCE [LARGE SCALE GENOMIC DNA]</scope>
    <source>
        <strain evidence="13">S2</strain>
        <tissue evidence="13">Leaf</tissue>
    </source>
</reference>
<evidence type="ECO:0000256" key="8">
    <source>
        <dbReference type="ARBA" id="ARBA00023136"/>
    </source>
</evidence>
<feature type="transmembrane region" description="Helical" evidence="12">
    <location>
        <begin position="1359"/>
        <end position="1383"/>
    </location>
</feature>
<evidence type="ECO:0000256" key="12">
    <source>
        <dbReference type="SAM" id="Phobius"/>
    </source>
</evidence>
<feature type="region of interest" description="Disordered" evidence="11">
    <location>
        <begin position="68"/>
        <end position="89"/>
    </location>
</feature>
<feature type="region of interest" description="Disordered" evidence="11">
    <location>
        <begin position="129"/>
        <end position="169"/>
    </location>
</feature>
<keyword evidence="7 10" id="KW-0175">Coiled coil</keyword>
<feature type="compositionally biased region" description="Basic and acidic residues" evidence="11">
    <location>
        <begin position="1310"/>
        <end position="1322"/>
    </location>
</feature>
<organism evidence="13 14">
    <name type="scientific">Pyrus ussuriensis x Pyrus communis</name>
    <dbReference type="NCBI Taxonomy" id="2448454"/>
    <lineage>
        <taxon>Eukaryota</taxon>
        <taxon>Viridiplantae</taxon>
        <taxon>Streptophyta</taxon>
        <taxon>Embryophyta</taxon>
        <taxon>Tracheophyta</taxon>
        <taxon>Spermatophyta</taxon>
        <taxon>Magnoliopsida</taxon>
        <taxon>eudicotyledons</taxon>
        <taxon>Gunneridae</taxon>
        <taxon>Pentapetalae</taxon>
        <taxon>rosids</taxon>
        <taxon>fabids</taxon>
        <taxon>Rosales</taxon>
        <taxon>Rosaceae</taxon>
        <taxon>Amygdaloideae</taxon>
        <taxon>Maleae</taxon>
        <taxon>Pyrus</taxon>
    </lineage>
</organism>
<dbReference type="GO" id="GO:0005886">
    <property type="term" value="C:plasma membrane"/>
    <property type="evidence" value="ECO:0007669"/>
    <property type="project" value="UniProtKB-SubCell"/>
</dbReference>
<dbReference type="EMBL" id="SMOL01000120">
    <property type="protein sequence ID" value="KAB2631964.1"/>
    <property type="molecule type" value="Genomic_DNA"/>
</dbReference>
<proteinExistence type="inferred from homology"/>
<feature type="compositionally biased region" description="Basic and acidic residues" evidence="11">
    <location>
        <begin position="310"/>
        <end position="326"/>
    </location>
</feature>
<dbReference type="Proteomes" id="UP000327157">
    <property type="component" value="Chromosome 6"/>
</dbReference>
<dbReference type="InterPro" id="IPR055282">
    <property type="entry name" value="PPI1-4"/>
</dbReference>
<feature type="compositionally biased region" description="Basic and acidic residues" evidence="11">
    <location>
        <begin position="392"/>
        <end position="404"/>
    </location>
</feature>
<keyword evidence="14" id="KW-1185">Reference proteome</keyword>
<keyword evidence="3" id="KW-1003">Cell membrane</keyword>
<feature type="compositionally biased region" description="Polar residues" evidence="11">
    <location>
        <begin position="629"/>
        <end position="638"/>
    </location>
</feature>
<feature type="compositionally biased region" description="Basic and acidic residues" evidence="11">
    <location>
        <begin position="454"/>
        <end position="464"/>
    </location>
</feature>
<feature type="compositionally biased region" description="Basic and acidic residues" evidence="11">
    <location>
        <begin position="337"/>
        <end position="348"/>
    </location>
</feature>
<feature type="compositionally biased region" description="Basic and acidic residues" evidence="11">
    <location>
        <begin position="1233"/>
        <end position="1256"/>
    </location>
</feature>
<dbReference type="OrthoDB" id="1703439at2759"/>
<evidence type="ECO:0000313" key="14">
    <source>
        <dbReference type="Proteomes" id="UP000327157"/>
    </source>
</evidence>
<accession>A0A5N5I8X8</accession>
<protein>
    <submittedName>
        <fullName evidence="13">Microtubule-associated protein 1B-like</fullName>
    </submittedName>
</protein>
<evidence type="ECO:0000256" key="1">
    <source>
        <dbReference type="ARBA" id="ARBA00004162"/>
    </source>
</evidence>
<reference evidence="14" key="2">
    <citation type="submission" date="2019-10" db="EMBL/GenBank/DDBJ databases">
        <title>A de novo genome assembly of a pear dwarfing rootstock.</title>
        <authorList>
            <person name="Wang F."/>
            <person name="Wang J."/>
            <person name="Li S."/>
            <person name="Zhang Y."/>
            <person name="Fang M."/>
            <person name="Ma L."/>
            <person name="Zhao Y."/>
            <person name="Jiang S."/>
        </authorList>
    </citation>
    <scope>NUCLEOTIDE SEQUENCE [LARGE SCALE GENOMIC DNA]</scope>
</reference>
<feature type="compositionally biased region" description="Polar residues" evidence="11">
    <location>
        <begin position="382"/>
        <end position="391"/>
    </location>
</feature>
<feature type="compositionally biased region" description="Basic and acidic residues" evidence="11">
    <location>
        <begin position="132"/>
        <end position="158"/>
    </location>
</feature>
<comment type="similarity">
    <text evidence="9">Belongs to the plant Proton pump-interactor protein family.</text>
</comment>
<sequence length="1391" mass="153098">MTAGVDVHLDACESEVSKGEVVNVNVDVSVGNGNGNQSDNGFSKHDTDTDSSYVFVTGSDAIVSQDPVGSDAIVSQDPVESDPNSSVVQNNGSVVLHSEAQKDNSQSHLLNKAAAEASHLNDGEVVVSDGAETDKDPEVAEEVPLKDASRDLGQETGHDSMPTPTLSLADQVVGDPESKEATADGLPACHAHELNGSSEYGHASSATVIFEDASLQDATKPATQVVNGCVSDQSTGDGLPNAHVPLVTNDSVDAPEENDGLCENADSLEKVAVENGESFSTVADNDIIGDQKAENGVSPPTEDVSTCAVDDVRPELDAVKLTEKSSEVPNPCPLVHSDSEIEAEKGPVIDDTESSSPPNDAISEPNSKSEIELEIGLVVDDTLSSFPPNDTISKEPHPKSEVEPQRALVVDDTLSSFPPNDTISKEPHPKSEVESERALVVDDTPSSSPPNAARSEEPTSKSEVESESAPVVDDTLPIFPPNDEMSEESNSKAEVEYESAPLVDDTLPSFPPNDAVSEEPNSKSEVESESAPVVDDNLPSFPTNDAISEEPISKAEVESESQPVVDDTSSFPPNGAISEEPKLNSEVESECPLVADDTLSNFPPNDAISEEPNSKSEVESESVLIIDETLSSFTPNDTISEHNSKSEIELESVPNEDDTLSSFTANGAISDPKTSHDSVGVDAGLSNLEVECVASPPISVSDNSANEASYPAKSDIHENLASEVQSTSALRSRAIPDDEFNTSESTILNDSFVENGTFVENGRPLTCNLDDVQIESDVNSTHQEVERTGGILGSEPPASSGEVSTADAVEGQNKGAEVEKRPFYFLIRIPRYDDENLKEEIKQAQLHVEEKTKSRDAIRSKIQMKRATCKEYFDKFEAARSEERAARDLFKAKRKEMDSVQLMINKVKNAISIEDLDYKIRNMEHSMEHETLPLKEEKQFIREIKQLKQLREQLSSSLGKQDEVQEALDQKDHVEQSSKVLRKEMDLLRENLLKAEAVTQVAKKKFNEENNMLNEILSQFRAADDIRQEAYAHLQGLRKKQYEKNKYFWRYKDDAKAANNLALSGDREQLQHLCINQVETVMELWNNNDDFRKEYLRCNNRSTLRRLRTSDGRSLGPDEEPPVIPDIVRATKNNLATVVSTPEQPKQVAPEEAEQPDDISSMKVVQQKNEIAKMKKPVKSASSEIIPETASERNNFEEEKVEFPKLTKEEEELARKTEELRKEEAEARLREQRRLEEKAKAKEAQERKKRIAEKAQARAAIRAQKEAEEKEKEREKRIRKKERKMATTTKATNDISEVECALEPSSEAPTEIHKEPETREKPVTVTKRSQKSSQLTKQTKVKSMPLPLRNRSKRRMQPWMWAGVAIVLVVALFLLVNGGSSYFKATLEKFF</sequence>
<feature type="compositionally biased region" description="Basic and acidic residues" evidence="11">
    <location>
        <begin position="423"/>
        <end position="440"/>
    </location>
</feature>
<evidence type="ECO:0000256" key="5">
    <source>
        <dbReference type="ARBA" id="ARBA00022824"/>
    </source>
</evidence>
<feature type="region of interest" description="Disordered" evidence="11">
    <location>
        <begin position="1141"/>
        <end position="1161"/>
    </location>
</feature>
<evidence type="ECO:0000256" key="3">
    <source>
        <dbReference type="ARBA" id="ARBA00022475"/>
    </source>
</evidence>
<evidence type="ECO:0000256" key="6">
    <source>
        <dbReference type="ARBA" id="ARBA00022989"/>
    </source>
</evidence>
<reference evidence="13 14" key="3">
    <citation type="submission" date="2019-11" db="EMBL/GenBank/DDBJ databases">
        <title>A de novo genome assembly of a pear dwarfing rootstock.</title>
        <authorList>
            <person name="Wang F."/>
            <person name="Wang J."/>
            <person name="Li S."/>
            <person name="Zhang Y."/>
            <person name="Fang M."/>
            <person name="Ma L."/>
            <person name="Zhao Y."/>
            <person name="Jiang S."/>
        </authorList>
    </citation>
    <scope>NUCLEOTIDE SEQUENCE [LARGE SCALE GENOMIC DNA]</scope>
    <source>
        <strain evidence="13">S2</strain>
        <tissue evidence="13">Leaf</tissue>
    </source>
</reference>
<evidence type="ECO:0000256" key="4">
    <source>
        <dbReference type="ARBA" id="ARBA00022692"/>
    </source>
</evidence>
<evidence type="ECO:0000256" key="2">
    <source>
        <dbReference type="ARBA" id="ARBA00004389"/>
    </source>
</evidence>
<evidence type="ECO:0000256" key="11">
    <source>
        <dbReference type="SAM" id="MobiDB-lite"/>
    </source>
</evidence>
<feature type="coiled-coil region" evidence="10">
    <location>
        <begin position="937"/>
        <end position="998"/>
    </location>
</feature>
<keyword evidence="4 12" id="KW-0812">Transmembrane</keyword>
<gene>
    <name evidence="13" type="ORF">D8674_028211</name>
</gene>
<comment type="caution">
    <text evidence="13">The sequence shown here is derived from an EMBL/GenBank/DDBJ whole genome shotgun (WGS) entry which is preliminary data.</text>
</comment>
<evidence type="ECO:0000256" key="7">
    <source>
        <dbReference type="ARBA" id="ARBA00023054"/>
    </source>
</evidence>
<evidence type="ECO:0000256" key="10">
    <source>
        <dbReference type="SAM" id="Coils"/>
    </source>
</evidence>
<keyword evidence="5" id="KW-0256">Endoplasmic reticulum</keyword>
<feature type="region of interest" description="Disordered" evidence="11">
    <location>
        <begin position="789"/>
        <end position="814"/>
    </location>
</feature>
<feature type="compositionally biased region" description="Basic and acidic residues" evidence="11">
    <location>
        <begin position="1263"/>
        <end position="1276"/>
    </location>
</feature>
<feature type="compositionally biased region" description="Polar residues" evidence="11">
    <location>
        <begin position="413"/>
        <end position="422"/>
    </location>
</feature>
<dbReference type="PANTHER" id="PTHR32219:SF3">
    <property type="entry name" value="CALPONIN-LIKE DOMAIN PROTEIN"/>
    <property type="match status" value="1"/>
</dbReference>
<feature type="compositionally biased region" description="Polar residues" evidence="11">
    <location>
        <begin position="1286"/>
        <end position="1295"/>
    </location>
</feature>
<comment type="subcellular location">
    <subcellularLocation>
        <location evidence="1">Cell membrane</location>
        <topology evidence="1">Single-pass membrane protein</topology>
    </subcellularLocation>
    <subcellularLocation>
        <location evidence="2">Endoplasmic reticulum membrane</location>
        <topology evidence="2">Single-pass membrane protein</topology>
    </subcellularLocation>
</comment>
<keyword evidence="8 12" id="KW-0472">Membrane</keyword>
<feature type="compositionally biased region" description="Polar residues" evidence="11">
    <location>
        <begin position="354"/>
        <end position="368"/>
    </location>
</feature>
<name>A0A5N5I8X8_9ROSA</name>
<evidence type="ECO:0000256" key="9">
    <source>
        <dbReference type="ARBA" id="ARBA00038080"/>
    </source>
</evidence>
<feature type="region of interest" description="Disordered" evidence="11">
    <location>
        <begin position="286"/>
        <end position="681"/>
    </location>
</feature>
<feature type="region of interest" description="Disordered" evidence="11">
    <location>
        <begin position="1233"/>
        <end position="1342"/>
    </location>
</feature>
<dbReference type="PANTHER" id="PTHR32219">
    <property type="entry name" value="RNA-BINDING PROTEIN YLMH-RELATED"/>
    <property type="match status" value="1"/>
</dbReference>
<feature type="compositionally biased region" description="Basic and acidic residues" evidence="11">
    <location>
        <begin position="639"/>
        <end position="648"/>
    </location>
</feature>
<evidence type="ECO:0000313" key="13">
    <source>
        <dbReference type="EMBL" id="KAB2631964.1"/>
    </source>
</evidence>
<dbReference type="GO" id="GO:0005789">
    <property type="term" value="C:endoplasmic reticulum membrane"/>
    <property type="evidence" value="ECO:0007669"/>
    <property type="project" value="UniProtKB-SubCell"/>
</dbReference>